<feature type="domain" description="SCP" evidence="2">
    <location>
        <begin position="133"/>
        <end position="258"/>
    </location>
</feature>
<dbReference type="AlphaFoldDB" id="A0A1V9ZI13"/>
<feature type="compositionally biased region" description="Polar residues" evidence="1">
    <location>
        <begin position="161"/>
        <end position="171"/>
    </location>
</feature>
<dbReference type="OrthoDB" id="568194at2759"/>
<comment type="caution">
    <text evidence="3">The sequence shown here is derived from an EMBL/GenBank/DDBJ whole genome shotgun (WGS) entry which is preliminary data.</text>
</comment>
<evidence type="ECO:0000256" key="1">
    <source>
        <dbReference type="SAM" id="MobiDB-lite"/>
    </source>
</evidence>
<evidence type="ECO:0000313" key="4">
    <source>
        <dbReference type="Proteomes" id="UP000243579"/>
    </source>
</evidence>
<name>A0A1V9ZI13_ACHHY</name>
<evidence type="ECO:0000313" key="3">
    <source>
        <dbReference type="EMBL" id="OQR97635.1"/>
    </source>
</evidence>
<accession>A0A1V9ZI13</accession>
<dbReference type="Gene3D" id="3.40.33.10">
    <property type="entry name" value="CAP"/>
    <property type="match status" value="1"/>
</dbReference>
<dbReference type="PANTHER" id="PTHR31157:SF1">
    <property type="entry name" value="SCP DOMAIN-CONTAINING PROTEIN"/>
    <property type="match status" value="1"/>
</dbReference>
<protein>
    <submittedName>
        <fullName evidence="3">Scp-like extracellular</fullName>
    </submittedName>
</protein>
<evidence type="ECO:0000259" key="2">
    <source>
        <dbReference type="Pfam" id="PF00188"/>
    </source>
</evidence>
<gene>
    <name evidence="3" type="ORF">ACHHYP_10159</name>
</gene>
<feature type="region of interest" description="Disordered" evidence="1">
    <location>
        <begin position="156"/>
        <end position="187"/>
    </location>
</feature>
<dbReference type="SUPFAM" id="SSF55797">
    <property type="entry name" value="PR-1-like"/>
    <property type="match status" value="1"/>
</dbReference>
<dbReference type="EMBL" id="JNBR01000100">
    <property type="protein sequence ID" value="OQR97635.1"/>
    <property type="molecule type" value="Genomic_DNA"/>
</dbReference>
<dbReference type="CDD" id="cd05379">
    <property type="entry name" value="CAP_bacterial"/>
    <property type="match status" value="1"/>
</dbReference>
<dbReference type="PANTHER" id="PTHR31157">
    <property type="entry name" value="SCP DOMAIN-CONTAINING PROTEIN"/>
    <property type="match status" value="1"/>
</dbReference>
<feature type="region of interest" description="Disordered" evidence="1">
    <location>
        <begin position="48"/>
        <end position="70"/>
    </location>
</feature>
<sequence length="350" mass="37384">MGGAVSSDVISATDDATLIKLMKEAIKKDPARIDRLIAAAKDAARTESGTVAPVKKASATEPKEPEASNDTVAASIASELNALRTNPKSFLVHCEEMLKNFDGKILAIPSEGIRLQTDEGATAVQECIAFLKTQAAMPPLMLDDNLSKAAQDHATDLGENGTVSHTGQGTLLTPRDRREPREDGSSMVQRLDRYGEWKGSVGELLAFGLTKPRNIVLQLLVDDGVPSRDDRLSLLDAKFTTLGIGTCAHKFQKSVCVLDFSGGFGPLVEKLLQPKTVTVKGELTPDVELILQSIPFEELKIEVRDILAHSPSQTVALNYKPGSIEVTVTNPDGSSQIKSGTWGVAAPNSS</sequence>
<dbReference type="Pfam" id="PF00188">
    <property type="entry name" value="CAP"/>
    <property type="match status" value="1"/>
</dbReference>
<organism evidence="3 4">
    <name type="scientific">Achlya hypogyna</name>
    <name type="common">Oomycete</name>
    <name type="synonym">Protoachlya hypogyna</name>
    <dbReference type="NCBI Taxonomy" id="1202772"/>
    <lineage>
        <taxon>Eukaryota</taxon>
        <taxon>Sar</taxon>
        <taxon>Stramenopiles</taxon>
        <taxon>Oomycota</taxon>
        <taxon>Saprolegniomycetes</taxon>
        <taxon>Saprolegniales</taxon>
        <taxon>Achlyaceae</taxon>
        <taxon>Achlya</taxon>
    </lineage>
</organism>
<dbReference type="InterPro" id="IPR035940">
    <property type="entry name" value="CAP_sf"/>
</dbReference>
<feature type="compositionally biased region" description="Basic and acidic residues" evidence="1">
    <location>
        <begin position="174"/>
        <end position="187"/>
    </location>
</feature>
<keyword evidence="4" id="KW-1185">Reference proteome</keyword>
<dbReference type="Proteomes" id="UP000243579">
    <property type="component" value="Unassembled WGS sequence"/>
</dbReference>
<reference evidence="3 4" key="1">
    <citation type="journal article" date="2014" name="Genome Biol. Evol.">
        <title>The secreted proteins of Achlya hypogyna and Thraustotheca clavata identify the ancestral oomycete secretome and reveal gene acquisitions by horizontal gene transfer.</title>
        <authorList>
            <person name="Misner I."/>
            <person name="Blouin N."/>
            <person name="Leonard G."/>
            <person name="Richards T.A."/>
            <person name="Lane C.E."/>
        </authorList>
    </citation>
    <scope>NUCLEOTIDE SEQUENCE [LARGE SCALE GENOMIC DNA]</scope>
    <source>
        <strain evidence="3 4">ATCC 48635</strain>
    </source>
</reference>
<dbReference type="InterPro" id="IPR014044">
    <property type="entry name" value="CAP_dom"/>
</dbReference>
<proteinExistence type="predicted"/>